<comment type="caution">
    <text evidence="5">Lacks conserved residue(s) required for the propagation of feature annotation.</text>
</comment>
<dbReference type="PANTHER" id="PTHR30371">
    <property type="entry name" value="SEC-INDEPENDENT PROTEIN TRANSLOCASE PROTEIN TATC"/>
    <property type="match status" value="1"/>
</dbReference>
<dbReference type="GO" id="GO:0033281">
    <property type="term" value="C:TAT protein transport complex"/>
    <property type="evidence" value="ECO:0007669"/>
    <property type="project" value="UniProtKB-UniRule"/>
</dbReference>
<keyword evidence="8" id="KW-1185">Reference proteome</keyword>
<dbReference type="Pfam" id="PF00902">
    <property type="entry name" value="TatC"/>
    <property type="match status" value="2"/>
</dbReference>
<evidence type="ECO:0000256" key="3">
    <source>
        <dbReference type="ARBA" id="ARBA00022989"/>
    </source>
</evidence>
<dbReference type="EMBL" id="JBHSDS010000008">
    <property type="protein sequence ID" value="MFC4359588.1"/>
    <property type="molecule type" value="Genomic_DNA"/>
</dbReference>
<feature type="transmembrane region" description="Helical" evidence="5">
    <location>
        <begin position="90"/>
        <end position="107"/>
    </location>
</feature>
<comment type="similarity">
    <text evidence="5">Belongs to the TatC family.</text>
</comment>
<dbReference type="AlphaFoldDB" id="A0ABD5PFR8"/>
<feature type="transmembrane region" description="Helical" evidence="5">
    <location>
        <begin position="839"/>
        <end position="868"/>
    </location>
</feature>
<feature type="compositionally biased region" description="Basic and acidic residues" evidence="6">
    <location>
        <begin position="638"/>
        <end position="647"/>
    </location>
</feature>
<dbReference type="GO" id="GO:0043953">
    <property type="term" value="P:protein transport by the Tat complex"/>
    <property type="evidence" value="ECO:0007669"/>
    <property type="project" value="UniProtKB-UniRule"/>
</dbReference>
<dbReference type="HAMAP" id="MF_00902">
    <property type="entry name" value="TatC"/>
    <property type="match status" value="1"/>
</dbReference>
<comment type="function">
    <text evidence="5">Part of the twin-arginine translocation (Tat) system that transports large folded proteins containing a characteristic twin-arginine motif in their signal peptide across membranes.</text>
</comment>
<evidence type="ECO:0000256" key="2">
    <source>
        <dbReference type="ARBA" id="ARBA00022692"/>
    </source>
</evidence>
<feature type="transmembrane region" description="Helical" evidence="5">
    <location>
        <begin position="880"/>
        <end position="901"/>
    </location>
</feature>
<feature type="compositionally biased region" description="Low complexity" evidence="6">
    <location>
        <begin position="438"/>
        <end position="452"/>
    </location>
</feature>
<comment type="caution">
    <text evidence="7">The sequence shown here is derived from an EMBL/GenBank/DDBJ whole genome shotgun (WGS) entry which is preliminary data.</text>
</comment>
<comment type="subunit">
    <text evidence="5">Forms a complex with TatA.</text>
</comment>
<accession>A0ABD5PFR8</accession>
<feature type="transmembrane region" description="Helical" evidence="5">
    <location>
        <begin position="214"/>
        <end position="231"/>
    </location>
</feature>
<dbReference type="Proteomes" id="UP001595921">
    <property type="component" value="Unassembled WGS sequence"/>
</dbReference>
<feature type="region of interest" description="Disordered" evidence="6">
    <location>
        <begin position="638"/>
        <end position="663"/>
    </location>
</feature>
<feature type="transmembrane region" description="Helical" evidence="5">
    <location>
        <begin position="277"/>
        <end position="295"/>
    </location>
</feature>
<reference evidence="7 8" key="1">
    <citation type="journal article" date="2019" name="Int. J. Syst. Evol. Microbiol.">
        <title>The Global Catalogue of Microorganisms (GCM) 10K type strain sequencing project: providing services to taxonomists for standard genome sequencing and annotation.</title>
        <authorList>
            <consortium name="The Broad Institute Genomics Platform"/>
            <consortium name="The Broad Institute Genome Sequencing Center for Infectious Disease"/>
            <person name="Wu L."/>
            <person name="Ma J."/>
        </authorList>
    </citation>
    <scope>NUCLEOTIDE SEQUENCE [LARGE SCALE GENOMIC DNA]</scope>
    <source>
        <strain evidence="7 8">CGMCC 1.12553</strain>
    </source>
</reference>
<proteinExistence type="inferred from homology"/>
<feature type="transmembrane region" description="Helical" evidence="5">
    <location>
        <begin position="174"/>
        <end position="202"/>
    </location>
</feature>
<evidence type="ECO:0000313" key="8">
    <source>
        <dbReference type="Proteomes" id="UP001595921"/>
    </source>
</evidence>
<evidence type="ECO:0000313" key="7">
    <source>
        <dbReference type="EMBL" id="MFC4359588.1"/>
    </source>
</evidence>
<feature type="transmembrane region" description="Helical" evidence="5">
    <location>
        <begin position="237"/>
        <end position="257"/>
    </location>
</feature>
<feature type="transmembrane region" description="Helical" evidence="5">
    <location>
        <begin position="329"/>
        <end position="357"/>
    </location>
</feature>
<feature type="transmembrane region" description="Helical" evidence="5">
    <location>
        <begin position="790"/>
        <end position="813"/>
    </location>
</feature>
<dbReference type="PANTHER" id="PTHR30371:SF0">
    <property type="entry name" value="SEC-INDEPENDENT PROTEIN TRANSLOCASE PROTEIN TATC, CHLOROPLASTIC-RELATED"/>
    <property type="match status" value="1"/>
</dbReference>
<feature type="transmembrane region" description="Helical" evidence="5">
    <location>
        <begin position="127"/>
        <end position="154"/>
    </location>
</feature>
<keyword evidence="2 5" id="KW-0812">Transmembrane</keyword>
<dbReference type="InterPro" id="IPR002033">
    <property type="entry name" value="TatC"/>
</dbReference>
<keyword evidence="5" id="KW-0813">Transport</keyword>
<evidence type="ECO:0000256" key="5">
    <source>
        <dbReference type="HAMAP-Rule" id="MF_00902"/>
    </source>
</evidence>
<feature type="transmembrane region" description="Helical" evidence="5">
    <location>
        <begin position="34"/>
        <end position="53"/>
    </location>
</feature>
<name>A0ABD5PFR8_9EURY</name>
<feature type="transmembrane region" description="Helical" evidence="5">
    <location>
        <begin position="697"/>
        <end position="716"/>
    </location>
</feature>
<dbReference type="GO" id="GO:0008320">
    <property type="term" value="F:protein transmembrane transporter activity"/>
    <property type="evidence" value="ECO:0007669"/>
    <property type="project" value="UniProtKB-UniRule"/>
</dbReference>
<comment type="subcellular location">
    <subcellularLocation>
        <location evidence="5">Cell membrane</location>
        <topology evidence="5">Multi-pass membrane protein</topology>
    </subcellularLocation>
    <subcellularLocation>
        <location evidence="1">Membrane</location>
        <topology evidence="1">Multi-pass membrane protein</topology>
    </subcellularLocation>
</comment>
<dbReference type="PRINTS" id="PR01840">
    <property type="entry name" value="TATCFAMILY"/>
</dbReference>
<feature type="transmembrane region" description="Helical" evidence="5">
    <location>
        <begin position="549"/>
        <end position="575"/>
    </location>
</feature>
<protein>
    <recommendedName>
        <fullName evidence="5">Sec-independent protein translocase protein TatC</fullName>
    </recommendedName>
</protein>
<keyword evidence="5" id="KW-0653">Protein transport</keyword>
<keyword evidence="3 5" id="KW-1133">Transmembrane helix</keyword>
<keyword evidence="4 5" id="KW-0472">Membrane</keyword>
<sequence>MSSALDEDTRRAIDEGRETAGAMLRSAQKDLQKVFIFFLVGFLGTFYALRLYVWNFLRNVTISQMDEVTVGEFEIIAQTPFDVLLLQAKISLVAGIIVALPSFIYFAREPLRARGYWPQSPVAPWKLVTIALTAVVLFLAGMAYGYLLFFPLMFEFLAGNALAAGFKPRYSIVLWAQFIFLLTVSFGLAAQMPLAITGLSYSEIVPYETFREKWRYAVVAIFVFGAVFSPPDPFTQIMWAVPLIVLYGFSLYLAKMVVTAKRGSESMDLRASAAERWNVVVGAFAAGVAAVYLFYTRGGVVYTNDLLASIGSSFRLYDLPVALPESVPALVSILLAGALLGLLLALVALLYVAYAALGTADDGAGRTGRVGDPAGIDLSGLDAAGVEAAPPEAFESMTEEEALALAREAMEADDREKARTILDRYDEHNADEVEEGASAEAASGDATATGASGSTGGADPVFRTADGIGESFVLGAARVNWRRRLGSAWNVFAGLAVLVGGLAYALLATPLAVYLARTVRQYVIPYAPATYEATLRGFAEALPPTGPGFATATVAGAAVGVALVAVLLFGLLFVLSAAWQAGRDPGTADLDRFSASQLRNAPPSVFAGMTEQEALGYANLLNEQGRSKSAQAVLDRYDEAQTAREEATPDPGTVEDRATRAGGSFMSELTEGETDEDDIGGYYTDIRFILDSITSKTFRIVGLFMAVLAGTFYWLYSGGIGDVRVDFLSRLPTEINPDEFQVIALHPVEALIFEVKFSTLVAAAATIPLIAYYAWPALRERNFVRGHRNVIFGWLAFLLLGLVGGFALGYSFVAPTVISYLVEEAVRANMIISYRISDFFWLIFYTTIGIGLLADVPVLMVLLNTAGVTFNGMRGRWREVTVGIMTFAALFTPADIITMFMVTVPLMVAYGVGLGILYVLTLGGRRDLAPRKSENENEGRASAD</sequence>
<gene>
    <name evidence="5" type="primary">tatC</name>
    <name evidence="7" type="ORF">ACFO0N_16720</name>
</gene>
<keyword evidence="5" id="KW-1003">Cell membrane</keyword>
<keyword evidence="5" id="KW-0811">Translocation</keyword>
<feature type="transmembrane region" description="Helical" evidence="5">
    <location>
        <begin position="757"/>
        <end position="778"/>
    </location>
</feature>
<evidence type="ECO:0000256" key="6">
    <source>
        <dbReference type="SAM" id="MobiDB-lite"/>
    </source>
</evidence>
<feature type="transmembrane region" description="Helical" evidence="5">
    <location>
        <begin position="907"/>
        <end position="924"/>
    </location>
</feature>
<feature type="transmembrane region" description="Helical" evidence="5">
    <location>
        <begin position="488"/>
        <end position="507"/>
    </location>
</feature>
<organism evidence="7 8">
    <name type="scientific">Halobium salinum</name>
    <dbReference type="NCBI Taxonomy" id="1364940"/>
    <lineage>
        <taxon>Archaea</taxon>
        <taxon>Methanobacteriati</taxon>
        <taxon>Methanobacteriota</taxon>
        <taxon>Stenosarchaea group</taxon>
        <taxon>Halobacteria</taxon>
        <taxon>Halobacteriales</taxon>
        <taxon>Haloferacaceae</taxon>
        <taxon>Halobium</taxon>
    </lineage>
</organism>
<dbReference type="RefSeq" id="WP_303651547.1">
    <property type="nucleotide sequence ID" value="NZ_JAODIW010000006.1"/>
</dbReference>
<feature type="region of interest" description="Disordered" evidence="6">
    <location>
        <begin position="432"/>
        <end position="458"/>
    </location>
</feature>
<evidence type="ECO:0000256" key="1">
    <source>
        <dbReference type="ARBA" id="ARBA00004141"/>
    </source>
</evidence>
<evidence type="ECO:0000256" key="4">
    <source>
        <dbReference type="ARBA" id="ARBA00023136"/>
    </source>
</evidence>